<evidence type="ECO:0000313" key="4">
    <source>
        <dbReference type="Proteomes" id="UP001300502"/>
    </source>
</evidence>
<dbReference type="Proteomes" id="UP001300502">
    <property type="component" value="Unassembled WGS sequence"/>
</dbReference>
<organism evidence="3 4">
    <name type="scientific">Galdieria yellowstonensis</name>
    <dbReference type="NCBI Taxonomy" id="3028027"/>
    <lineage>
        <taxon>Eukaryota</taxon>
        <taxon>Rhodophyta</taxon>
        <taxon>Bangiophyceae</taxon>
        <taxon>Galdieriales</taxon>
        <taxon>Galdieriaceae</taxon>
        <taxon>Galdieria</taxon>
    </lineage>
</organism>
<reference evidence="3 4" key="1">
    <citation type="submission" date="2022-07" db="EMBL/GenBank/DDBJ databases">
        <title>Genome-wide signatures of adaptation to extreme environments.</title>
        <authorList>
            <person name="Cho C.H."/>
            <person name="Yoon H.S."/>
        </authorList>
    </citation>
    <scope>NUCLEOTIDE SEQUENCE [LARGE SCALE GENOMIC DNA]</scope>
    <source>
        <strain evidence="3 4">108.79 E11</strain>
    </source>
</reference>
<keyword evidence="1" id="KW-0812">Transmembrane</keyword>
<protein>
    <submittedName>
        <fullName evidence="3">Uncharacterized protein</fullName>
    </submittedName>
</protein>
<proteinExistence type="predicted"/>
<keyword evidence="1" id="KW-1133">Transmembrane helix</keyword>
<gene>
    <name evidence="2" type="ORF">GAYE_SCF28MG4797</name>
    <name evidence="3" type="ORF">GAYE_SCF59G6419</name>
</gene>
<dbReference type="EMBL" id="JANCYU010000044">
    <property type="protein sequence ID" value="KAK4526879.1"/>
    <property type="molecule type" value="Genomic_DNA"/>
</dbReference>
<evidence type="ECO:0000313" key="3">
    <source>
        <dbReference type="EMBL" id="KAK4528476.1"/>
    </source>
</evidence>
<comment type="caution">
    <text evidence="3">The sequence shown here is derived from an EMBL/GenBank/DDBJ whole genome shotgun (WGS) entry which is preliminary data.</text>
</comment>
<name>A0AAV9IM46_9RHOD</name>
<keyword evidence="4" id="KW-1185">Reference proteome</keyword>
<keyword evidence="1" id="KW-0472">Membrane</keyword>
<dbReference type="AlphaFoldDB" id="A0AAV9IM46"/>
<accession>A0AAV9IM46</accession>
<evidence type="ECO:0000313" key="2">
    <source>
        <dbReference type="EMBL" id="KAK4526879.1"/>
    </source>
</evidence>
<feature type="transmembrane region" description="Helical" evidence="1">
    <location>
        <begin position="125"/>
        <end position="150"/>
    </location>
</feature>
<dbReference type="EMBL" id="JANCYU010000065">
    <property type="protein sequence ID" value="KAK4528476.1"/>
    <property type="molecule type" value="Genomic_DNA"/>
</dbReference>
<evidence type="ECO:0000256" key="1">
    <source>
        <dbReference type="SAM" id="Phobius"/>
    </source>
</evidence>
<sequence>MDSASSREERACGKHMEWEQVFDPGTMKIDRKYANVWLENVPNLDVECSETKVSDYLGKTVKIGDEEFFRRDASLKVASSILFPKKFGEDFPLESSGSKVSRVFLRPDLIDLWNRLVDDRNMRRLNILSAASGLGKSIYLYLIAVFARHFGIPVQYIGNTRDLLKPKESSIASNFAAMLLFMNLNILDKLGSFYPGDPDYNHLRGLPMKHVIFYAHRRRFGALW</sequence>